<reference evidence="1 2" key="1">
    <citation type="submission" date="2016-10" db="EMBL/GenBank/DDBJ databases">
        <authorList>
            <person name="Cai Z."/>
        </authorList>
    </citation>
    <scope>NUCLEOTIDE SEQUENCE [LARGE SCALE GENOMIC DNA]</scope>
</reference>
<dbReference type="Proteomes" id="UP000256970">
    <property type="component" value="Unassembled WGS sequence"/>
</dbReference>
<accession>A0A383WKJ8</accession>
<dbReference type="AlphaFoldDB" id="A0A383WKJ8"/>
<dbReference type="EMBL" id="FNXT01001293">
    <property type="protein sequence ID" value="SZX77742.1"/>
    <property type="molecule type" value="Genomic_DNA"/>
</dbReference>
<name>A0A383WKJ8_TETOB</name>
<evidence type="ECO:0000313" key="1">
    <source>
        <dbReference type="EMBL" id="SZX77742.1"/>
    </source>
</evidence>
<sequence length="750" mass="80020">MWGAHLLRKLTSQQLADVLTVALNLTTSWQADSILCFCREHNRLLHTDSSSSAAAERISSDDSSNNSMVQLAEHLLTTAMIRRHHDLVACLADAPAASQLSPQAVAKLLCLRMQLEQQQEAPRASQHELHQRGVAGFGDILRLPGAKAMQPASLATLVSLSCKQGHLHFLQCMASAVPAMQQLPSRVLCDTLLAAGAAEQRQLVRQLAGLQAAQQLAPGDAVWLLQELLQRGGWGLGMCDVLEDLQPMQLGSQLTGDELLQLLRAAIRSEDGGAVGDVASLTPAAHQIDDIAGYTAFLQEAMRAGLEYAALQDAALDLPATQLLPVAAVLDFIQQGIKGDVPLFDFLFDLPAVGRFDAAAIDQLLLALLQQRQQLQHQYKGLLPKLAVLLKAPAAEQLSAETVTAVLKYAVQEKQSQYSGCAGQFAFQSEVQQQVLALPAVQRLPVDAVTSVLAAAVAAGNEAAVSSIGSSLPAAQQLSRQAIACLISRALQAGYFNIMMVLQELPQASEVTAEDCNLLDGVHVLEMLHSLIKAGDSEHIIAACGGVTEHDVSIGSDGVQQLLHHALFHMDAADITATAAQQLLQLSDAQAVDAAAVEELLAACVARGSAAGVQLVSQLPAAAQIDQQSAEQLLMAALRKCRGSSVSSYELLSWLLQLPAVLRLEGPALARLLKAGMEWKLPHVSLQLCEELPAAQQGDLGSAAVRELLLLAFEKQQWDLFDWLRKLPAAPLGDEQVAFCCEVRGFVSSA</sequence>
<proteinExistence type="predicted"/>
<organism evidence="1 2">
    <name type="scientific">Tetradesmus obliquus</name>
    <name type="common">Green alga</name>
    <name type="synonym">Acutodesmus obliquus</name>
    <dbReference type="NCBI Taxonomy" id="3088"/>
    <lineage>
        <taxon>Eukaryota</taxon>
        <taxon>Viridiplantae</taxon>
        <taxon>Chlorophyta</taxon>
        <taxon>core chlorophytes</taxon>
        <taxon>Chlorophyceae</taxon>
        <taxon>CS clade</taxon>
        <taxon>Sphaeropleales</taxon>
        <taxon>Scenedesmaceae</taxon>
        <taxon>Tetradesmus</taxon>
    </lineage>
</organism>
<protein>
    <submittedName>
        <fullName evidence="1">Uncharacterized protein</fullName>
    </submittedName>
</protein>
<keyword evidence="2" id="KW-1185">Reference proteome</keyword>
<evidence type="ECO:0000313" key="2">
    <source>
        <dbReference type="Proteomes" id="UP000256970"/>
    </source>
</evidence>
<gene>
    <name evidence="1" type="ORF">BQ4739_LOCUS18085</name>
</gene>